<dbReference type="InterPro" id="IPR005901">
    <property type="entry name" value="GLPGLI"/>
</dbReference>
<keyword evidence="3" id="KW-1185">Reference proteome</keyword>
<accession>A0ABP9BUW3</accession>
<name>A0ABP9BUW3_9FLAO</name>
<reference evidence="3" key="1">
    <citation type="journal article" date="2019" name="Int. J. Syst. Evol. Microbiol.">
        <title>The Global Catalogue of Microorganisms (GCM) 10K type strain sequencing project: providing services to taxonomists for standard genome sequencing and annotation.</title>
        <authorList>
            <consortium name="The Broad Institute Genomics Platform"/>
            <consortium name="The Broad Institute Genome Sequencing Center for Infectious Disease"/>
            <person name="Wu L."/>
            <person name="Ma J."/>
        </authorList>
    </citation>
    <scope>NUCLEOTIDE SEQUENCE [LARGE SCALE GENOMIC DNA]</scope>
    <source>
        <strain evidence="3">JCM 18325</strain>
    </source>
</reference>
<dbReference type="RefSeq" id="WP_345274998.1">
    <property type="nucleotide sequence ID" value="NZ_BAABJW010000001.1"/>
</dbReference>
<organism evidence="2 3">
    <name type="scientific">Litoribaculum gwangyangense</name>
    <dbReference type="NCBI Taxonomy" id="1130722"/>
    <lineage>
        <taxon>Bacteria</taxon>
        <taxon>Pseudomonadati</taxon>
        <taxon>Bacteroidota</taxon>
        <taxon>Flavobacteriia</taxon>
        <taxon>Flavobacteriales</taxon>
        <taxon>Flavobacteriaceae</taxon>
        <taxon>Litoribaculum</taxon>
    </lineage>
</organism>
<evidence type="ECO:0000313" key="3">
    <source>
        <dbReference type="Proteomes" id="UP001501433"/>
    </source>
</evidence>
<dbReference type="NCBIfam" id="TIGR01200">
    <property type="entry name" value="GLPGLI"/>
    <property type="match status" value="1"/>
</dbReference>
<dbReference type="Pfam" id="PF09697">
    <property type="entry name" value="Porph_ging"/>
    <property type="match status" value="1"/>
</dbReference>
<proteinExistence type="predicted"/>
<evidence type="ECO:0000256" key="1">
    <source>
        <dbReference type="SAM" id="MobiDB-lite"/>
    </source>
</evidence>
<dbReference type="Proteomes" id="UP001501433">
    <property type="component" value="Unassembled WGS sequence"/>
</dbReference>
<sequence>MKTLIPNVTTILFLWFLSLSISAQDFQGKAYYFSKTPMDLGSWGARMSEAQKKQIEARLKNRLEKTYILTFNKEESLYKEDEKLDAISGATDSWGKNFTPGELYKNIKSNEFAQNQEFYGKQFLIKESLSPLDWKMGTESKQIGQYTCFKATCKRPVTDTSWWNFSWGELSNNNAEKKVDTTESSDSTSTKLASTEEEVEMIEVEAWYTPMVPISQGPSDYWGLPGLILEVSVGNTTLLCSKIVLNPEEKNKIEAPDKGKLVTKKEYKAIITGKMQEMRDNRGRRSNRS</sequence>
<feature type="region of interest" description="Disordered" evidence="1">
    <location>
        <begin position="176"/>
        <end position="195"/>
    </location>
</feature>
<gene>
    <name evidence="2" type="ORF">GCM10023330_01200</name>
</gene>
<protein>
    <submittedName>
        <fullName evidence="2">GLPGLI family protein</fullName>
    </submittedName>
</protein>
<evidence type="ECO:0000313" key="2">
    <source>
        <dbReference type="EMBL" id="GAA4799607.1"/>
    </source>
</evidence>
<comment type="caution">
    <text evidence="2">The sequence shown here is derived from an EMBL/GenBank/DDBJ whole genome shotgun (WGS) entry which is preliminary data.</text>
</comment>
<dbReference type="EMBL" id="BAABJW010000001">
    <property type="protein sequence ID" value="GAA4799607.1"/>
    <property type="molecule type" value="Genomic_DNA"/>
</dbReference>